<proteinExistence type="predicted"/>
<sequence>MDGRFTQNLNTSLTEKICPHSIRSGHSGNNTPEGGSIYSVQSNSRSSHDSSTQPTSSQQMERHHCPVIFTQEVDPQLIKTSLDDRIAYLTDFLNFTSHDSDTIRKVAPLVNDIIPGLVDDLYAKLFEFDITKKVFMTRNQGFDGPLPSKLEDLTLDSAQITFRKVFMKSWARRVLTSDYSNGKTWAYMDKVGIMHTGHSPFKHQKTMGIKPLNVPYRDCALTLGWVQTILNTAILQLPDNVASLTLKTDAVTAVNKVIWIQNDLFSRHYIDE</sequence>
<name>A0ACC1T2P8_9APHY</name>
<dbReference type="EMBL" id="JANHOG010000726">
    <property type="protein sequence ID" value="KAJ3551956.1"/>
    <property type="molecule type" value="Genomic_DNA"/>
</dbReference>
<comment type="caution">
    <text evidence="1">The sequence shown here is derived from an EMBL/GenBank/DDBJ whole genome shotgun (WGS) entry which is preliminary data.</text>
</comment>
<accession>A0ACC1T2P8</accession>
<gene>
    <name evidence="1" type="ORF">NM688_g4414</name>
</gene>
<dbReference type="Proteomes" id="UP001148662">
    <property type="component" value="Unassembled WGS sequence"/>
</dbReference>
<keyword evidence="2" id="KW-1185">Reference proteome</keyword>
<reference evidence="1" key="1">
    <citation type="submission" date="2022-07" db="EMBL/GenBank/DDBJ databases">
        <title>Genome Sequence of Phlebia brevispora.</title>
        <authorList>
            <person name="Buettner E."/>
        </authorList>
    </citation>
    <scope>NUCLEOTIDE SEQUENCE</scope>
    <source>
        <strain evidence="1">MPL23</strain>
    </source>
</reference>
<protein>
    <submittedName>
        <fullName evidence="1">Uncharacterized protein</fullName>
    </submittedName>
</protein>
<evidence type="ECO:0000313" key="2">
    <source>
        <dbReference type="Proteomes" id="UP001148662"/>
    </source>
</evidence>
<organism evidence="1 2">
    <name type="scientific">Phlebia brevispora</name>
    <dbReference type="NCBI Taxonomy" id="194682"/>
    <lineage>
        <taxon>Eukaryota</taxon>
        <taxon>Fungi</taxon>
        <taxon>Dikarya</taxon>
        <taxon>Basidiomycota</taxon>
        <taxon>Agaricomycotina</taxon>
        <taxon>Agaricomycetes</taxon>
        <taxon>Polyporales</taxon>
        <taxon>Meruliaceae</taxon>
        <taxon>Phlebia</taxon>
    </lineage>
</organism>
<evidence type="ECO:0000313" key="1">
    <source>
        <dbReference type="EMBL" id="KAJ3551956.1"/>
    </source>
</evidence>